<evidence type="ECO:0000313" key="3">
    <source>
        <dbReference type="Proteomes" id="UP000469194"/>
    </source>
</evidence>
<keyword evidence="3" id="KW-1185">Reference proteome</keyword>
<feature type="transmembrane region" description="Helical" evidence="1">
    <location>
        <begin position="12"/>
        <end position="34"/>
    </location>
</feature>
<dbReference type="AlphaFoldDB" id="A0A6N9Z2A0"/>
<dbReference type="RefSeq" id="WP_163229058.1">
    <property type="nucleotide sequence ID" value="NZ_WHZW01000002.1"/>
</dbReference>
<name>A0A6N9Z2A0_9BIFI</name>
<gene>
    <name evidence="2" type="ORF">GFD25_00965</name>
</gene>
<sequence length="190" mass="21076">MEKTPQKRRRERVARIVAGVVAALIVIGLLLYYVPWPQRIRIDGDAYRADKNAGSDTSYTISLDVTRLHYLFREDRLTGHVVIRPAGGGNAVVDHDLDRSVWCITDVTQPGTKDTVSYFSGFWVGYTDSGPDMTQVSGLLTADRTSMLIEVNGGQDRGVYIAPASDEQSAEKIKAELGKVFDVNGWIDRQ</sequence>
<organism evidence="2 3">
    <name type="scientific">Bifidobacterium aerophilum</name>
    <dbReference type="NCBI Taxonomy" id="1798155"/>
    <lineage>
        <taxon>Bacteria</taxon>
        <taxon>Bacillati</taxon>
        <taxon>Actinomycetota</taxon>
        <taxon>Actinomycetes</taxon>
        <taxon>Bifidobacteriales</taxon>
        <taxon>Bifidobacteriaceae</taxon>
        <taxon>Bifidobacterium</taxon>
    </lineage>
</organism>
<protein>
    <submittedName>
        <fullName evidence="2">Uncharacterized protein</fullName>
    </submittedName>
</protein>
<dbReference type="EMBL" id="WHZW01000002">
    <property type="protein sequence ID" value="NEG88596.1"/>
    <property type="molecule type" value="Genomic_DNA"/>
</dbReference>
<evidence type="ECO:0000313" key="2">
    <source>
        <dbReference type="EMBL" id="NEG88596.1"/>
    </source>
</evidence>
<dbReference type="Proteomes" id="UP000469194">
    <property type="component" value="Unassembled WGS sequence"/>
</dbReference>
<comment type="caution">
    <text evidence="2">The sequence shown here is derived from an EMBL/GenBank/DDBJ whole genome shotgun (WGS) entry which is preliminary data.</text>
</comment>
<evidence type="ECO:0000256" key="1">
    <source>
        <dbReference type="SAM" id="Phobius"/>
    </source>
</evidence>
<keyword evidence="1" id="KW-0812">Transmembrane</keyword>
<reference evidence="2 3" key="1">
    <citation type="submission" date="2019-10" db="EMBL/GenBank/DDBJ databases">
        <title>Bifidobacterium from non-human primates.</title>
        <authorList>
            <person name="Modesto M."/>
        </authorList>
    </citation>
    <scope>NUCLEOTIDE SEQUENCE [LARGE SCALE GENOMIC DNA]</scope>
    <source>
        <strain evidence="2 3">TRE17</strain>
    </source>
</reference>
<keyword evidence="1" id="KW-1133">Transmembrane helix</keyword>
<keyword evidence="1" id="KW-0472">Membrane</keyword>
<accession>A0A6N9Z2A0</accession>
<proteinExistence type="predicted"/>